<dbReference type="Proteomes" id="UP001059380">
    <property type="component" value="Chromosome"/>
</dbReference>
<protein>
    <submittedName>
        <fullName evidence="2">Uncharacterized protein</fullName>
    </submittedName>
</protein>
<dbReference type="Gene3D" id="2.130.10.10">
    <property type="entry name" value="YVTN repeat-like/Quinoprotein amine dehydrogenase"/>
    <property type="match status" value="1"/>
</dbReference>
<organism evidence="2 3">
    <name type="scientific">Occallatibacter riparius</name>
    <dbReference type="NCBI Taxonomy" id="1002689"/>
    <lineage>
        <taxon>Bacteria</taxon>
        <taxon>Pseudomonadati</taxon>
        <taxon>Acidobacteriota</taxon>
        <taxon>Terriglobia</taxon>
        <taxon>Terriglobales</taxon>
        <taxon>Acidobacteriaceae</taxon>
        <taxon>Occallatibacter</taxon>
    </lineage>
</organism>
<sequence>MSRICWPLCALMCAAPALAQTAPTPVAYVYVGSPTAGIFVYHAAADGSLSWVGGSPFQTIGLGVGSIGSYFFTLGTYNIHMYPVAANGALEKQISQLDTRGYAGSDCEPTWGRAAVLNHTGQDLYVMLMSGNCATYQSYAINKRGGTLTFIGAATNSVYYPYTGYPAITGDNQYVYIPTEWKSYLLQGTLIYGFRRESSGALANWSFTETDAPLEDGRVWTPYLIAEDPTNHVAVALAQYGLTTIRLASYTEDAQGNLSTTNTYENMPITDVFPQQINMSPDGAFLAIAGNEPNQIAFHGTAGLEIYHFNGSAPPTKYKVLTQTPIDEIHWDKSGHLYAVSNSTQQLFVYSVTAAGTNAAPGSPYKLPAPSLDSLTVVPK</sequence>
<feature type="chain" id="PRO_5039952758" evidence="1">
    <location>
        <begin position="20"/>
        <end position="380"/>
    </location>
</feature>
<keyword evidence="1" id="KW-0732">Signal</keyword>
<dbReference type="SUPFAM" id="SSF63829">
    <property type="entry name" value="Calcium-dependent phosphotriesterase"/>
    <property type="match status" value="1"/>
</dbReference>
<evidence type="ECO:0000256" key="1">
    <source>
        <dbReference type="SAM" id="SignalP"/>
    </source>
</evidence>
<keyword evidence="3" id="KW-1185">Reference proteome</keyword>
<proteinExistence type="predicted"/>
<dbReference type="SUPFAM" id="SSF50969">
    <property type="entry name" value="YVTN repeat-like/Quinoprotein amine dehydrogenase"/>
    <property type="match status" value="1"/>
</dbReference>
<evidence type="ECO:0000313" key="3">
    <source>
        <dbReference type="Proteomes" id="UP001059380"/>
    </source>
</evidence>
<accession>A0A9J7BR98</accession>
<dbReference type="InterPro" id="IPR011044">
    <property type="entry name" value="Quino_amine_DH_bsu"/>
</dbReference>
<feature type="signal peptide" evidence="1">
    <location>
        <begin position="1"/>
        <end position="19"/>
    </location>
</feature>
<dbReference type="RefSeq" id="WP_260794717.1">
    <property type="nucleotide sequence ID" value="NZ_CP093313.1"/>
</dbReference>
<dbReference type="InterPro" id="IPR015943">
    <property type="entry name" value="WD40/YVTN_repeat-like_dom_sf"/>
</dbReference>
<gene>
    <name evidence="2" type="ORF">MOP44_04475</name>
</gene>
<reference evidence="2" key="1">
    <citation type="submission" date="2021-04" db="EMBL/GenBank/DDBJ databases">
        <title>Phylogenetic analysis of Acidobacteriaceae.</title>
        <authorList>
            <person name="Qiu L."/>
            <person name="Zhang Q."/>
        </authorList>
    </citation>
    <scope>NUCLEOTIDE SEQUENCE</scope>
    <source>
        <strain evidence="2">DSM 25168</strain>
    </source>
</reference>
<dbReference type="AlphaFoldDB" id="A0A9J7BR98"/>
<evidence type="ECO:0000313" key="2">
    <source>
        <dbReference type="EMBL" id="UWZ85200.1"/>
    </source>
</evidence>
<dbReference type="EMBL" id="CP093313">
    <property type="protein sequence ID" value="UWZ85200.1"/>
    <property type="molecule type" value="Genomic_DNA"/>
</dbReference>
<name>A0A9J7BR98_9BACT</name>
<dbReference type="KEGG" id="orp:MOP44_04475"/>